<dbReference type="PANTHER" id="PTHR31157">
    <property type="entry name" value="SCP DOMAIN-CONTAINING PROTEIN"/>
    <property type="match status" value="1"/>
</dbReference>
<dbReference type="InterPro" id="IPR035940">
    <property type="entry name" value="CAP_sf"/>
</dbReference>
<dbReference type="EMBL" id="CP096040">
    <property type="protein sequence ID" value="USQ97519.1"/>
    <property type="molecule type" value="Genomic_DNA"/>
</dbReference>
<dbReference type="Proteomes" id="UP001057520">
    <property type="component" value="Chromosome"/>
</dbReference>
<evidence type="ECO:0000313" key="3">
    <source>
        <dbReference type="Proteomes" id="UP001057520"/>
    </source>
</evidence>
<sequence length="205" mass="21919">MRRPPRDSRALARARSAAMLAAIFLIPAVVNPTIARAADLEEAVLDEVNYVRARPAEYARELRHAPDWAFEQEEAGAVEEAIDFLERQPPLAPLRGDPRLDAAARVHAQAQGARGDVGHGAAGSLGGRLRTAGIFAGLCAENISYGSDDARAIVRQLVIDSRVAGRGHRRNIFSSGYSAAGVACGAHRQWGSMCVIDFAGAIVQR</sequence>
<proteinExistence type="predicted"/>
<reference evidence="2 3" key="1">
    <citation type="submission" date="2022-04" db="EMBL/GenBank/DDBJ databases">
        <title>Genome sequence of soybean root-associated Caulobacter segnis RL271.</title>
        <authorList>
            <person name="Longley R."/>
            <person name="Bonito G."/>
            <person name="Trigodet F."/>
            <person name="Crosson S."/>
            <person name="Fiebig A."/>
        </authorList>
    </citation>
    <scope>NUCLEOTIDE SEQUENCE [LARGE SCALE GENOMIC DNA]</scope>
    <source>
        <strain evidence="2 3">RL271</strain>
    </source>
</reference>
<evidence type="ECO:0000259" key="1">
    <source>
        <dbReference type="Pfam" id="PF00188"/>
    </source>
</evidence>
<accession>A0ABY4ZY11</accession>
<keyword evidence="3" id="KW-1185">Reference proteome</keyword>
<dbReference type="Gene3D" id="3.40.33.10">
    <property type="entry name" value="CAP"/>
    <property type="match status" value="1"/>
</dbReference>
<organism evidence="2 3">
    <name type="scientific">Caulobacter segnis</name>
    <dbReference type="NCBI Taxonomy" id="88688"/>
    <lineage>
        <taxon>Bacteria</taxon>
        <taxon>Pseudomonadati</taxon>
        <taxon>Pseudomonadota</taxon>
        <taxon>Alphaproteobacteria</taxon>
        <taxon>Caulobacterales</taxon>
        <taxon>Caulobacteraceae</taxon>
        <taxon>Caulobacter</taxon>
    </lineage>
</organism>
<feature type="domain" description="SCP" evidence="1">
    <location>
        <begin position="45"/>
        <end position="197"/>
    </location>
</feature>
<protein>
    <submittedName>
        <fullName evidence="2">CAP domain-containing protein</fullName>
    </submittedName>
</protein>
<dbReference type="PANTHER" id="PTHR31157:SF1">
    <property type="entry name" value="SCP DOMAIN-CONTAINING PROTEIN"/>
    <property type="match status" value="1"/>
</dbReference>
<dbReference type="InterPro" id="IPR014044">
    <property type="entry name" value="CAP_dom"/>
</dbReference>
<dbReference type="Pfam" id="PF00188">
    <property type="entry name" value="CAP"/>
    <property type="match status" value="1"/>
</dbReference>
<evidence type="ECO:0000313" key="2">
    <source>
        <dbReference type="EMBL" id="USQ97519.1"/>
    </source>
</evidence>
<name>A0ABY4ZY11_9CAUL</name>
<dbReference type="CDD" id="cd05379">
    <property type="entry name" value="CAP_bacterial"/>
    <property type="match status" value="1"/>
</dbReference>
<gene>
    <name evidence="2" type="ORF">MZV50_08275</name>
</gene>
<dbReference type="SUPFAM" id="SSF55797">
    <property type="entry name" value="PR-1-like"/>
    <property type="match status" value="1"/>
</dbReference>